<evidence type="ECO:0000313" key="5">
    <source>
        <dbReference type="Proteomes" id="UP000195897"/>
    </source>
</evidence>
<keyword evidence="2" id="KW-0687">Ribonucleoprotein</keyword>
<dbReference type="Pfam" id="PF01248">
    <property type="entry name" value="Ribosomal_L7Ae"/>
    <property type="match status" value="1"/>
</dbReference>
<keyword evidence="2" id="KW-0689">Ribosomal protein</keyword>
<gene>
    <name evidence="3" type="ORF">B5F15_11805</name>
    <name evidence="2" type="ORF">B5F17_01970</name>
</gene>
<sequence length="83" mass="8724">MLSELSQAAKVVGVKQSKKAIREGNAQTVFVADDAEQRVIRPIRDLCCELGVELSEVPTMVELGDAAGIDVGAAVVTLLKSAN</sequence>
<proteinExistence type="predicted"/>
<evidence type="ECO:0000313" key="2">
    <source>
        <dbReference type="EMBL" id="OUP53999.1"/>
    </source>
</evidence>
<dbReference type="GO" id="GO:0005840">
    <property type="term" value="C:ribosome"/>
    <property type="evidence" value="ECO:0007669"/>
    <property type="project" value="UniProtKB-KW"/>
</dbReference>
<dbReference type="Proteomes" id="UP000195897">
    <property type="component" value="Unassembled WGS sequence"/>
</dbReference>
<reference evidence="2" key="2">
    <citation type="journal article" date="2018" name="BMC Genomics">
        <title>Whole genome sequencing and function prediction of 133 gut anaerobes isolated from chicken caecum in pure cultures.</title>
        <authorList>
            <person name="Medvecky M."/>
            <person name="Cejkova D."/>
            <person name="Polansky O."/>
            <person name="Karasova D."/>
            <person name="Kubasova T."/>
            <person name="Cizek A."/>
            <person name="Rychlik I."/>
        </authorList>
    </citation>
    <scope>NUCLEOTIDE SEQUENCE</scope>
    <source>
        <strain evidence="3">An179</strain>
        <strain evidence="2">An180</strain>
    </source>
</reference>
<dbReference type="STRING" id="501571.GCA_900143195_00936"/>
<dbReference type="InterPro" id="IPR029064">
    <property type="entry name" value="Ribosomal_eL30-like_sf"/>
</dbReference>
<dbReference type="AlphaFoldDB" id="A0A1Y4LEQ9"/>
<dbReference type="Proteomes" id="UP000195326">
    <property type="component" value="Unassembled WGS sequence"/>
</dbReference>
<reference evidence="4 5" key="1">
    <citation type="submission" date="2017-04" db="EMBL/GenBank/DDBJ databases">
        <title>Function of individual gut microbiota members based on whole genome sequencing of pure cultures obtained from chicken caecum.</title>
        <authorList>
            <person name="Medvecky M."/>
            <person name="Cejkova D."/>
            <person name="Polansky O."/>
            <person name="Karasova D."/>
            <person name="Kubasova T."/>
            <person name="Cizek A."/>
            <person name="Rychlik I."/>
        </authorList>
    </citation>
    <scope>NUCLEOTIDE SEQUENCE [LARGE SCALE GENOMIC DNA]</scope>
    <source>
        <strain evidence="4">An179</strain>
        <strain evidence="5">An180</strain>
    </source>
</reference>
<comment type="caution">
    <text evidence="2">The sequence shown here is derived from an EMBL/GenBank/DDBJ whole genome shotgun (WGS) entry which is preliminary data.</text>
</comment>
<evidence type="ECO:0000313" key="3">
    <source>
        <dbReference type="EMBL" id="OUP56669.1"/>
    </source>
</evidence>
<dbReference type="RefSeq" id="WP_016147579.1">
    <property type="nucleotide sequence ID" value="NZ_CABKSA010000001.1"/>
</dbReference>
<dbReference type="SUPFAM" id="SSF55315">
    <property type="entry name" value="L30e-like"/>
    <property type="match status" value="1"/>
</dbReference>
<feature type="domain" description="Ribosomal protein eL8/eL30/eS12/Gadd45" evidence="1">
    <location>
        <begin position="11"/>
        <end position="79"/>
    </location>
</feature>
<accession>A0A1Y4LEQ9</accession>
<protein>
    <submittedName>
        <fullName evidence="2">50S ribosomal protein L7ae-like protein</fullName>
    </submittedName>
</protein>
<name>A0A1Y4LEQ9_9FIRM</name>
<dbReference type="EMBL" id="NFKL01000017">
    <property type="protein sequence ID" value="OUP56669.1"/>
    <property type="molecule type" value="Genomic_DNA"/>
</dbReference>
<evidence type="ECO:0000259" key="1">
    <source>
        <dbReference type="Pfam" id="PF01248"/>
    </source>
</evidence>
<organism evidence="2 5">
    <name type="scientific">Butyricicoccus pullicaecorum</name>
    <dbReference type="NCBI Taxonomy" id="501571"/>
    <lineage>
        <taxon>Bacteria</taxon>
        <taxon>Bacillati</taxon>
        <taxon>Bacillota</taxon>
        <taxon>Clostridia</taxon>
        <taxon>Eubacteriales</taxon>
        <taxon>Butyricicoccaceae</taxon>
        <taxon>Butyricicoccus</taxon>
    </lineage>
</organism>
<evidence type="ECO:0000313" key="4">
    <source>
        <dbReference type="Proteomes" id="UP000195326"/>
    </source>
</evidence>
<dbReference type="InterPro" id="IPR004038">
    <property type="entry name" value="Ribosomal_eL8/eL30/eS12/Gad45"/>
</dbReference>
<dbReference type="Gene3D" id="3.30.1330.30">
    <property type="match status" value="1"/>
</dbReference>
<dbReference type="EMBL" id="NFKK01000002">
    <property type="protein sequence ID" value="OUP53999.1"/>
    <property type="molecule type" value="Genomic_DNA"/>
</dbReference>